<evidence type="ECO:0000313" key="2">
    <source>
        <dbReference type="EMBL" id="TPW33259.1"/>
    </source>
</evidence>
<dbReference type="OrthoDB" id="9815229at2"/>
<evidence type="ECO:0000313" key="3">
    <source>
        <dbReference type="Proteomes" id="UP000318801"/>
    </source>
</evidence>
<dbReference type="EMBL" id="VHLG01000001">
    <property type="protein sequence ID" value="TPW33259.1"/>
    <property type="molecule type" value="Genomic_DNA"/>
</dbReference>
<feature type="domain" description="TtsA-like Glycoside hydrolase family 108" evidence="1">
    <location>
        <begin position="55"/>
        <end position="139"/>
    </location>
</feature>
<dbReference type="AlphaFoldDB" id="A0A506UIV9"/>
<keyword evidence="3" id="KW-1185">Reference proteome</keyword>
<evidence type="ECO:0000259" key="1">
    <source>
        <dbReference type="Pfam" id="PF05838"/>
    </source>
</evidence>
<dbReference type="Pfam" id="PF05838">
    <property type="entry name" value="Glyco_hydro_108"/>
    <property type="match status" value="1"/>
</dbReference>
<dbReference type="Gene3D" id="1.20.141.10">
    <property type="entry name" value="Chitosanase, subunit A, domain 1"/>
    <property type="match status" value="1"/>
</dbReference>
<accession>A0A506UIV9</accession>
<organism evidence="2 3">
    <name type="scientific">Martelella alba</name>
    <dbReference type="NCBI Taxonomy" id="2590451"/>
    <lineage>
        <taxon>Bacteria</taxon>
        <taxon>Pseudomonadati</taxon>
        <taxon>Pseudomonadota</taxon>
        <taxon>Alphaproteobacteria</taxon>
        <taxon>Hyphomicrobiales</taxon>
        <taxon>Aurantimonadaceae</taxon>
        <taxon>Martelella</taxon>
    </lineage>
</organism>
<gene>
    <name evidence="2" type="ORF">FJU08_01465</name>
</gene>
<name>A0A506UIV9_9HYPH</name>
<dbReference type="Proteomes" id="UP000318801">
    <property type="component" value="Unassembled WGS sequence"/>
</dbReference>
<sequence length="235" mass="25360">MDISRKSMPVSTTTARTGFTSTADIVLPKQSTRLTSISQTPGKGNIMDAFAACLQATLREEGGYSDDPKDPGGATMHGITQETYDRYRSEEGLPVCNVKTIGADEVGAIYRHGYWDPIGGSQLPPGIDLAVFDAAVNSGPQRAVSWLQQALNQQRSPALQLAIDGVFGQQTGQALEQVKDIGAVIDAICTQRLAFLKTLPGWLHFGTGWSNRIRRIHDEARSRALPEESAAPYTA</sequence>
<proteinExistence type="predicted"/>
<dbReference type="InterPro" id="IPR023346">
    <property type="entry name" value="Lysozyme-like_dom_sf"/>
</dbReference>
<dbReference type="SUPFAM" id="SSF53955">
    <property type="entry name" value="Lysozyme-like"/>
    <property type="match status" value="1"/>
</dbReference>
<dbReference type="CDD" id="cd13926">
    <property type="entry name" value="N-acetylmuramidase_GH108"/>
    <property type="match status" value="1"/>
</dbReference>
<protein>
    <recommendedName>
        <fullName evidence="1">TtsA-like Glycoside hydrolase family 108 domain-containing protein</fullName>
    </recommendedName>
</protein>
<comment type="caution">
    <text evidence="2">The sequence shown here is derived from an EMBL/GenBank/DDBJ whole genome shotgun (WGS) entry which is preliminary data.</text>
</comment>
<reference evidence="2 3" key="1">
    <citation type="submission" date="2019-06" db="EMBL/GenBank/DDBJ databases">
        <authorList>
            <person name="Li M."/>
        </authorList>
    </citation>
    <scope>NUCLEOTIDE SEQUENCE [LARGE SCALE GENOMIC DNA]</scope>
    <source>
        <strain evidence="2 3">BGMRC2036</strain>
    </source>
</reference>
<dbReference type="InterPro" id="IPR008565">
    <property type="entry name" value="TtsA-like_GH18_dom"/>
</dbReference>